<gene>
    <name evidence="9" type="ORF">X943_003131</name>
</gene>
<evidence type="ECO:0000256" key="3">
    <source>
        <dbReference type="ARBA" id="ARBA00022602"/>
    </source>
</evidence>
<accession>A0AAD9LEI3</accession>
<dbReference type="InterPro" id="IPR045089">
    <property type="entry name" value="PGGT1B-like"/>
</dbReference>
<dbReference type="Gene3D" id="1.50.10.20">
    <property type="match status" value="1"/>
</dbReference>
<dbReference type="PANTHER" id="PTHR11774:SF6">
    <property type="entry name" value="PROTEIN FARNESYLTRANSFERASE SUBUNIT BETA"/>
    <property type="match status" value="1"/>
</dbReference>
<sequence length="490" mass="53780">MSILEDRVLSRVRDAIEGLDACCANLSASSVQLASDGFTSISGDESDMLCKESCHILATYMTNLCKGCDSKEANRLCEGLEESIQSQALVEKGCAEIYSAVFAKYIMSEDDIFDESDIPVYKAEQCLSIDIRQLTIHRPAKRMLSILGDFSIADGYLRINVNCHGKTFLQKVGRVACHVCPLQREMHIQYIAKHLTLSGVAKIIPLEHLNCSQPWLVYWSLHSLSLLGANVLQYRERALQTLFECWDEESGGFGGGRGQIGHLATTYAAVCCLKMLGALSSLDICKLRNFILDMKHPDGSFSVHRGGERDVRGSYCAIATASMLGILDDRISSNAASRIASCQGYDGGISGEPCLESHAGYVYCGTAALKLLGCLEHIDTDRLRRWCLMRQTAQLGFQGRPHKLVDVCYSFWIGGTLALLGESPSSSYTLSNLMLRAYILCISQNPLGGFRDKPGKSVDLYHTCYALSALEIISHPAEASSLDVTLNLIY</sequence>
<organism evidence="9 10">
    <name type="scientific">Babesia divergens</name>
    <dbReference type="NCBI Taxonomy" id="32595"/>
    <lineage>
        <taxon>Eukaryota</taxon>
        <taxon>Sar</taxon>
        <taxon>Alveolata</taxon>
        <taxon>Apicomplexa</taxon>
        <taxon>Aconoidasida</taxon>
        <taxon>Piroplasmida</taxon>
        <taxon>Babesiidae</taxon>
        <taxon>Babesia</taxon>
    </lineage>
</organism>
<dbReference type="InterPro" id="IPR008930">
    <property type="entry name" value="Terpenoid_cyclase/PrenylTrfase"/>
</dbReference>
<reference evidence="9" key="1">
    <citation type="journal article" date="2014" name="Nucleic Acids Res.">
        <title>The evolutionary dynamics of variant antigen genes in Babesia reveal a history of genomic innovation underlying host-parasite interaction.</title>
        <authorList>
            <person name="Jackson A.P."/>
            <person name="Otto T.D."/>
            <person name="Darby A."/>
            <person name="Ramaprasad A."/>
            <person name="Xia D."/>
            <person name="Echaide I.E."/>
            <person name="Farber M."/>
            <person name="Gahlot S."/>
            <person name="Gamble J."/>
            <person name="Gupta D."/>
            <person name="Gupta Y."/>
            <person name="Jackson L."/>
            <person name="Malandrin L."/>
            <person name="Malas T.B."/>
            <person name="Moussa E."/>
            <person name="Nair M."/>
            <person name="Reid A.J."/>
            <person name="Sanders M."/>
            <person name="Sharma J."/>
            <person name="Tracey A."/>
            <person name="Quail M.A."/>
            <person name="Weir W."/>
            <person name="Wastling J.M."/>
            <person name="Hall N."/>
            <person name="Willadsen P."/>
            <person name="Lingelbach K."/>
            <person name="Shiels B."/>
            <person name="Tait A."/>
            <person name="Berriman M."/>
            <person name="Allred D.R."/>
            <person name="Pain A."/>
        </authorList>
    </citation>
    <scope>NUCLEOTIDE SEQUENCE</scope>
    <source>
        <strain evidence="9">1802A</strain>
    </source>
</reference>
<dbReference type="SUPFAM" id="SSF48239">
    <property type="entry name" value="Terpenoid cyclases/Protein prenyltransferases"/>
    <property type="match status" value="1"/>
</dbReference>
<keyword evidence="4" id="KW-0808">Transferase</keyword>
<evidence type="ECO:0000256" key="2">
    <source>
        <dbReference type="ARBA" id="ARBA00010497"/>
    </source>
</evidence>
<evidence type="ECO:0000256" key="5">
    <source>
        <dbReference type="ARBA" id="ARBA00022723"/>
    </source>
</evidence>
<keyword evidence="5" id="KW-0479">Metal-binding</keyword>
<keyword evidence="3" id="KW-0637">Prenyltransferase</keyword>
<dbReference type="InterPro" id="IPR001330">
    <property type="entry name" value="Prenyltrans"/>
</dbReference>
<dbReference type="GO" id="GO:0005965">
    <property type="term" value="C:protein farnesyltransferase complex"/>
    <property type="evidence" value="ECO:0007669"/>
    <property type="project" value="TreeGrafter"/>
</dbReference>
<evidence type="ECO:0000313" key="10">
    <source>
        <dbReference type="Proteomes" id="UP001195914"/>
    </source>
</evidence>
<dbReference type="GO" id="GO:0046872">
    <property type="term" value="F:metal ion binding"/>
    <property type="evidence" value="ECO:0007669"/>
    <property type="project" value="UniProtKB-KW"/>
</dbReference>
<dbReference type="AlphaFoldDB" id="A0AAD9LEI3"/>
<comment type="similarity">
    <text evidence="2">Belongs to the protein prenyltransferase subunit beta family.</text>
</comment>
<name>A0AAD9LEI3_BABDI</name>
<dbReference type="Pfam" id="PF00432">
    <property type="entry name" value="Prenyltrans"/>
    <property type="match status" value="1"/>
</dbReference>
<comment type="caution">
    <text evidence="9">The sequence shown here is derived from an EMBL/GenBank/DDBJ whole genome shotgun (WGS) entry which is preliminary data.</text>
</comment>
<proteinExistence type="inferred from homology"/>
<protein>
    <submittedName>
        <fullName evidence="9">Prenyltransferase and squalene oxidase repeat family protein</fullName>
    </submittedName>
</protein>
<dbReference type="EMBL" id="JAHBMH010000073">
    <property type="protein sequence ID" value="KAK1933321.1"/>
    <property type="molecule type" value="Genomic_DNA"/>
</dbReference>
<evidence type="ECO:0000256" key="4">
    <source>
        <dbReference type="ARBA" id="ARBA00022679"/>
    </source>
</evidence>
<keyword evidence="7" id="KW-0862">Zinc</keyword>
<comment type="cofactor">
    <cofactor evidence="1">
        <name>Zn(2+)</name>
        <dbReference type="ChEBI" id="CHEBI:29105"/>
    </cofactor>
</comment>
<dbReference type="Proteomes" id="UP001195914">
    <property type="component" value="Unassembled WGS sequence"/>
</dbReference>
<evidence type="ECO:0000259" key="8">
    <source>
        <dbReference type="Pfam" id="PF00432"/>
    </source>
</evidence>
<feature type="domain" description="Prenyltransferase alpha-alpha toroid" evidence="8">
    <location>
        <begin position="182"/>
        <end position="487"/>
    </location>
</feature>
<evidence type="ECO:0000313" key="9">
    <source>
        <dbReference type="EMBL" id="KAK1933321.1"/>
    </source>
</evidence>
<evidence type="ECO:0000256" key="7">
    <source>
        <dbReference type="ARBA" id="ARBA00022833"/>
    </source>
</evidence>
<keyword evidence="10" id="KW-1185">Reference proteome</keyword>
<dbReference type="PANTHER" id="PTHR11774">
    <property type="entry name" value="GERANYLGERANYL TRANSFERASE TYPE BETA SUBUNIT"/>
    <property type="match status" value="1"/>
</dbReference>
<keyword evidence="6" id="KW-0677">Repeat</keyword>
<evidence type="ECO:0000256" key="1">
    <source>
        <dbReference type="ARBA" id="ARBA00001947"/>
    </source>
</evidence>
<reference evidence="9" key="2">
    <citation type="submission" date="2021-05" db="EMBL/GenBank/DDBJ databases">
        <authorList>
            <person name="Pain A."/>
        </authorList>
    </citation>
    <scope>NUCLEOTIDE SEQUENCE</scope>
    <source>
        <strain evidence="9">1802A</strain>
    </source>
</reference>
<dbReference type="GO" id="GO:0004660">
    <property type="term" value="F:protein farnesyltransferase activity"/>
    <property type="evidence" value="ECO:0007669"/>
    <property type="project" value="TreeGrafter"/>
</dbReference>
<evidence type="ECO:0000256" key="6">
    <source>
        <dbReference type="ARBA" id="ARBA00022737"/>
    </source>
</evidence>